<keyword evidence="1" id="KW-0472">Membrane</keyword>
<comment type="caution">
    <text evidence="2">The sequence shown here is derived from an EMBL/GenBank/DDBJ whole genome shotgun (WGS) entry which is preliminary data.</text>
</comment>
<dbReference type="Proteomes" id="UP001183619">
    <property type="component" value="Unassembled WGS sequence"/>
</dbReference>
<keyword evidence="1" id="KW-1133">Transmembrane helix</keyword>
<keyword evidence="1" id="KW-0812">Transmembrane</keyword>
<organism evidence="2 3">
    <name type="scientific">Corynebacterium felinum</name>
    <dbReference type="NCBI Taxonomy" id="131318"/>
    <lineage>
        <taxon>Bacteria</taxon>
        <taxon>Bacillati</taxon>
        <taxon>Actinomycetota</taxon>
        <taxon>Actinomycetes</taxon>
        <taxon>Mycobacteriales</taxon>
        <taxon>Corynebacteriaceae</taxon>
        <taxon>Corynebacterium</taxon>
    </lineage>
</organism>
<dbReference type="RefSeq" id="WP_277103624.1">
    <property type="nucleotide sequence ID" value="NZ_BAAAJS010000066.1"/>
</dbReference>
<evidence type="ECO:0000256" key="1">
    <source>
        <dbReference type="SAM" id="Phobius"/>
    </source>
</evidence>
<dbReference type="InterPro" id="IPR025962">
    <property type="entry name" value="SdpI/YhfL"/>
</dbReference>
<evidence type="ECO:0000313" key="3">
    <source>
        <dbReference type="Proteomes" id="UP001183619"/>
    </source>
</evidence>
<accession>A0ABU2BB29</accession>
<protein>
    <submittedName>
        <fullName evidence="2">Na+-transporting NADH:ubiquinone oxidoreductase subunit NqrB</fullName>
    </submittedName>
</protein>
<evidence type="ECO:0000313" key="2">
    <source>
        <dbReference type="EMBL" id="MDR7354574.1"/>
    </source>
</evidence>
<feature type="transmembrane region" description="Helical" evidence="1">
    <location>
        <begin position="93"/>
        <end position="111"/>
    </location>
</feature>
<feature type="transmembrane region" description="Helical" evidence="1">
    <location>
        <begin position="69"/>
        <end position="87"/>
    </location>
</feature>
<proteinExistence type="predicted"/>
<feature type="transmembrane region" description="Helical" evidence="1">
    <location>
        <begin position="6"/>
        <end position="24"/>
    </location>
</feature>
<reference evidence="2 3" key="1">
    <citation type="submission" date="2023-07" db="EMBL/GenBank/DDBJ databases">
        <title>Sequencing the genomes of 1000 actinobacteria strains.</title>
        <authorList>
            <person name="Klenk H.-P."/>
        </authorList>
    </citation>
    <scope>NUCLEOTIDE SEQUENCE [LARGE SCALE GENOMIC DNA]</scope>
    <source>
        <strain evidence="2 3">DSM 44508</strain>
    </source>
</reference>
<keyword evidence="3" id="KW-1185">Reference proteome</keyword>
<name>A0ABU2BB29_9CORY</name>
<gene>
    <name evidence="2" type="ORF">J2S37_001112</name>
</gene>
<dbReference type="Pfam" id="PF13630">
    <property type="entry name" value="SdpI"/>
    <property type="match status" value="1"/>
</dbReference>
<sequence length="132" mass="14450">MMFVAIAFLLGTFGLMSLVMFFIAKQSPKGKFGRIKWCDLPGIITPNTLSSREAWVAAHTAMSPYFLGLAYYFALSGVLASLCRVFAPEYTETAFLVLLFPGIAACGFFAIKGDRVASKVWAESKGLDPDKF</sequence>
<dbReference type="EMBL" id="JAVDYF010000001">
    <property type="protein sequence ID" value="MDR7354574.1"/>
    <property type="molecule type" value="Genomic_DNA"/>
</dbReference>